<dbReference type="EMBL" id="RJQC01000001">
    <property type="protein sequence ID" value="RNM31082.1"/>
    <property type="molecule type" value="Genomic_DNA"/>
</dbReference>
<proteinExistence type="predicted"/>
<dbReference type="GO" id="GO:0016740">
    <property type="term" value="F:transferase activity"/>
    <property type="evidence" value="ECO:0007669"/>
    <property type="project" value="UniProtKB-KW"/>
</dbReference>
<sequence>MITTCTPQAEAVQQLLEVSMIQWEPFQVQAWMMHQYDSHHLYGFWQNEHLISLIQTIPTKIQIQDHMVSALGIQWACTHPNHRQHGHFKSLLKVVLEQSHYNHVLTYCETDFPQLLENHRFQSIAYGKVAWIEPKKKGHPTNVSTKFVDSYAIYTQFMQHFEGTPILNHEQYLAYLRYQLARKKKILTTKKGVAIVSDHSMDTIWYIDSSAIDDFLTYLKDPHLRIHTSANEHLEKYYTLHQPRKSRTLMVRLNDPKLYARASHATLKSIQTLYQELTHPVWTR</sequence>
<evidence type="ECO:0000313" key="2">
    <source>
        <dbReference type="Proteomes" id="UP000276568"/>
    </source>
</evidence>
<comment type="caution">
    <text evidence="1">The sequence shown here is derived from an EMBL/GenBank/DDBJ whole genome shotgun (WGS) entry which is preliminary data.</text>
</comment>
<gene>
    <name evidence="1" type="ORF">EDX97_00465</name>
</gene>
<organism evidence="1 2">
    <name type="scientific">Absicoccus porci</name>
    <dbReference type="NCBI Taxonomy" id="2486576"/>
    <lineage>
        <taxon>Bacteria</taxon>
        <taxon>Bacillati</taxon>
        <taxon>Bacillota</taxon>
        <taxon>Erysipelotrichia</taxon>
        <taxon>Erysipelotrichales</taxon>
        <taxon>Erysipelotrichaceae</taxon>
        <taxon>Absicoccus</taxon>
    </lineage>
</organism>
<dbReference type="Gene3D" id="3.40.630.30">
    <property type="match status" value="1"/>
</dbReference>
<dbReference type="InterPro" id="IPR016181">
    <property type="entry name" value="Acyl_CoA_acyltransferase"/>
</dbReference>
<accession>A0A3N0I441</accession>
<protein>
    <submittedName>
        <fullName evidence="1">GNAT family N-acetyltransferase</fullName>
    </submittedName>
</protein>
<dbReference type="Pfam" id="PF13527">
    <property type="entry name" value="Acetyltransf_9"/>
    <property type="match status" value="1"/>
</dbReference>
<dbReference type="AlphaFoldDB" id="A0A3N0I441"/>
<reference evidence="1 2" key="1">
    <citation type="submission" date="2018-11" db="EMBL/GenBank/DDBJ databases">
        <title>Clostridium sp. nov., a member of the family Erysipelotrichaceae isolated from pig faeces.</title>
        <authorList>
            <person name="Chang Y.-H."/>
        </authorList>
    </citation>
    <scope>NUCLEOTIDE SEQUENCE [LARGE SCALE GENOMIC DNA]</scope>
    <source>
        <strain evidence="1 2">YH-panp20</strain>
    </source>
</reference>
<dbReference type="OrthoDB" id="1767560at2"/>
<name>A0A3N0I441_9FIRM</name>
<evidence type="ECO:0000313" key="1">
    <source>
        <dbReference type="EMBL" id="RNM31082.1"/>
    </source>
</evidence>
<dbReference type="RefSeq" id="WP_128519262.1">
    <property type="nucleotide sequence ID" value="NZ_JALFCT010000005.1"/>
</dbReference>
<keyword evidence="2" id="KW-1185">Reference proteome</keyword>
<dbReference type="Proteomes" id="UP000276568">
    <property type="component" value="Unassembled WGS sequence"/>
</dbReference>
<dbReference type="SUPFAM" id="SSF55729">
    <property type="entry name" value="Acyl-CoA N-acyltransferases (Nat)"/>
    <property type="match status" value="1"/>
</dbReference>
<keyword evidence="1" id="KW-0808">Transferase</keyword>